<comment type="caution">
    <text evidence="4">The sequence shown here is derived from an EMBL/GenBank/DDBJ whole genome shotgun (WGS) entry which is preliminary data.</text>
</comment>
<dbReference type="CDD" id="cd00338">
    <property type="entry name" value="Ser_Recombinase"/>
    <property type="match status" value="1"/>
</dbReference>
<dbReference type="InterPro" id="IPR036162">
    <property type="entry name" value="Resolvase-like_N_sf"/>
</dbReference>
<dbReference type="PROSITE" id="PS51737">
    <property type="entry name" value="RECOMBINASE_DNA_BIND"/>
    <property type="match status" value="1"/>
</dbReference>
<dbReference type="InterPro" id="IPR025827">
    <property type="entry name" value="Zn_ribbon_recom_dom"/>
</dbReference>
<dbReference type="Gene3D" id="3.90.1750.20">
    <property type="entry name" value="Putative Large Serine Recombinase, Chain B, Domain 2"/>
    <property type="match status" value="1"/>
</dbReference>
<feature type="coiled-coil region" evidence="1">
    <location>
        <begin position="430"/>
        <end position="504"/>
    </location>
</feature>
<dbReference type="Gene3D" id="3.40.50.1390">
    <property type="entry name" value="Resolvase, N-terminal catalytic domain"/>
    <property type="match status" value="1"/>
</dbReference>
<feature type="domain" description="Resolvase/invertase-type recombinase catalytic" evidence="2">
    <location>
        <begin position="5"/>
        <end position="156"/>
    </location>
</feature>
<accession>A0A927CAR2</accession>
<feature type="domain" description="Recombinase" evidence="3">
    <location>
        <begin position="164"/>
        <end position="312"/>
    </location>
</feature>
<keyword evidence="1" id="KW-0175">Coiled coil</keyword>
<dbReference type="GO" id="GO:0000150">
    <property type="term" value="F:DNA strand exchange activity"/>
    <property type="evidence" value="ECO:0007669"/>
    <property type="project" value="InterPro"/>
</dbReference>
<dbReference type="PROSITE" id="PS51736">
    <property type="entry name" value="RECOMBINASES_3"/>
    <property type="match status" value="1"/>
</dbReference>
<dbReference type="RefSeq" id="WP_190928676.1">
    <property type="nucleotide sequence ID" value="NZ_JACXJA010000017.1"/>
</dbReference>
<dbReference type="SMART" id="SM00857">
    <property type="entry name" value="Resolvase"/>
    <property type="match status" value="1"/>
</dbReference>
<dbReference type="PANTHER" id="PTHR30461:SF23">
    <property type="entry name" value="DNA RECOMBINASE-RELATED"/>
    <property type="match status" value="1"/>
</dbReference>
<sequence length="568" mass="65228">MARKRVACLYRISTTKQLDSDDIPMQRRACETYLANKPDWIMVREYMEPGVSGYKKSFHEREDIQLALSDAGVVYDILLVFSLERLGRREDELPTIYKILKARNAELWSICDGGQVKNEELGDRIAFSVKAVIAQSQSEKTSQFVSEKHKQMAEDGLFRGGTAPYGYKLVKSGVFNKKKKELEIPVINEDTAPHVYQMYMFVYEQGWGSNRIAKHFNSPEVNIPSSTGGTWTTGAINFILRNPIYKGYPAFGKRKSIIEMDDSDDRYVMKHRHAMASSDQWILSKKQNQELVIIPENIWDRVQQIRTKRSPENINNPDIEKIKVTKSPLLFVGMIKCGHCDSPLTTTYNAKKYQLADGTIQKWRSAKYRCSGKALAKKQCNGQTLYSQNRIEGVILDEIYARLDQLSKVDMTAEINKLRQKNVDSDSNRLIKMQKDLEQKYSELATLKGEVVKALMGQSAFKPDMLNGLIEDNEKEIVSMNKDIESLQKKIKESSIEVDGLEELQKHIPVWREVFEKADHDKKKMMLQTIIESITVYVDKIQVKPRMIIDSFISSSLGQYNKLTRSPR</sequence>
<evidence type="ECO:0000259" key="2">
    <source>
        <dbReference type="PROSITE" id="PS51736"/>
    </source>
</evidence>
<dbReference type="PANTHER" id="PTHR30461">
    <property type="entry name" value="DNA-INVERTASE FROM LAMBDOID PROPHAGE"/>
    <property type="match status" value="1"/>
</dbReference>
<evidence type="ECO:0000313" key="5">
    <source>
        <dbReference type="Proteomes" id="UP000639396"/>
    </source>
</evidence>
<dbReference type="InterPro" id="IPR038109">
    <property type="entry name" value="DNA_bind_recomb_sf"/>
</dbReference>
<gene>
    <name evidence="4" type="ORF">IDH45_14185</name>
</gene>
<dbReference type="SUPFAM" id="SSF53041">
    <property type="entry name" value="Resolvase-like"/>
    <property type="match status" value="1"/>
</dbReference>
<keyword evidence="5" id="KW-1185">Reference proteome</keyword>
<name>A0A927CAR2_9BACL</name>
<protein>
    <submittedName>
        <fullName evidence="4">Recombinase family protein</fullName>
    </submittedName>
</protein>
<proteinExistence type="predicted"/>
<dbReference type="Proteomes" id="UP000639396">
    <property type="component" value="Unassembled WGS sequence"/>
</dbReference>
<dbReference type="EMBL" id="JACXJA010000017">
    <property type="protein sequence ID" value="MBD2863137.1"/>
    <property type="molecule type" value="Genomic_DNA"/>
</dbReference>
<dbReference type="Pfam" id="PF07508">
    <property type="entry name" value="Recombinase"/>
    <property type="match status" value="1"/>
</dbReference>
<dbReference type="Pfam" id="PF00239">
    <property type="entry name" value="Resolvase"/>
    <property type="match status" value="1"/>
</dbReference>
<dbReference type="InterPro" id="IPR011109">
    <property type="entry name" value="DNA_bind_recombinase_dom"/>
</dbReference>
<dbReference type="InterPro" id="IPR050639">
    <property type="entry name" value="SSR_resolvase"/>
</dbReference>
<dbReference type="AlphaFoldDB" id="A0A927CAR2"/>
<evidence type="ECO:0000259" key="3">
    <source>
        <dbReference type="PROSITE" id="PS51737"/>
    </source>
</evidence>
<evidence type="ECO:0000313" key="4">
    <source>
        <dbReference type="EMBL" id="MBD2863137.1"/>
    </source>
</evidence>
<evidence type="ECO:0000256" key="1">
    <source>
        <dbReference type="SAM" id="Coils"/>
    </source>
</evidence>
<dbReference type="InterPro" id="IPR006119">
    <property type="entry name" value="Resolv_N"/>
</dbReference>
<reference evidence="4" key="1">
    <citation type="submission" date="2020-09" db="EMBL/GenBank/DDBJ databases">
        <title>A novel bacterium of genus Paenibacillus, isolated from South China Sea.</title>
        <authorList>
            <person name="Huang H."/>
            <person name="Mo K."/>
            <person name="Hu Y."/>
        </authorList>
    </citation>
    <scope>NUCLEOTIDE SEQUENCE</scope>
    <source>
        <strain evidence="4">IB182363</strain>
    </source>
</reference>
<organism evidence="4 5">
    <name type="scientific">Paenibacillus oceani</name>
    <dbReference type="NCBI Taxonomy" id="2772510"/>
    <lineage>
        <taxon>Bacteria</taxon>
        <taxon>Bacillati</taxon>
        <taxon>Bacillota</taxon>
        <taxon>Bacilli</taxon>
        <taxon>Bacillales</taxon>
        <taxon>Paenibacillaceae</taxon>
        <taxon>Paenibacillus</taxon>
    </lineage>
</organism>
<dbReference type="Pfam" id="PF13408">
    <property type="entry name" value="Zn_ribbon_recom"/>
    <property type="match status" value="1"/>
</dbReference>
<dbReference type="GO" id="GO:0003677">
    <property type="term" value="F:DNA binding"/>
    <property type="evidence" value="ECO:0007669"/>
    <property type="project" value="InterPro"/>
</dbReference>